<dbReference type="AlphaFoldDB" id="A0AA36HHB3"/>
<name>A0AA36HHB3_CYLNA</name>
<dbReference type="Pfam" id="PF16467">
    <property type="entry name" value="DUF5048"/>
    <property type="match status" value="1"/>
</dbReference>
<dbReference type="EMBL" id="CATQJL010000339">
    <property type="protein sequence ID" value="CAJ0610618.1"/>
    <property type="molecule type" value="Genomic_DNA"/>
</dbReference>
<accession>A0AA36HHB3</accession>
<dbReference type="Proteomes" id="UP001176961">
    <property type="component" value="Unassembled WGS sequence"/>
</dbReference>
<evidence type="ECO:0000259" key="1">
    <source>
        <dbReference type="Pfam" id="PF16467"/>
    </source>
</evidence>
<evidence type="ECO:0000313" key="2">
    <source>
        <dbReference type="EMBL" id="CAJ0610618.1"/>
    </source>
</evidence>
<keyword evidence="3" id="KW-1185">Reference proteome</keyword>
<feature type="domain" description="DUF5048" evidence="1">
    <location>
        <begin position="657"/>
        <end position="750"/>
    </location>
</feature>
<protein>
    <recommendedName>
        <fullName evidence="1">DUF5048 domain-containing protein</fullName>
    </recommendedName>
</protein>
<evidence type="ECO:0000313" key="3">
    <source>
        <dbReference type="Proteomes" id="UP001176961"/>
    </source>
</evidence>
<organism evidence="2 3">
    <name type="scientific">Cylicocyclus nassatus</name>
    <name type="common">Nematode worm</name>
    <dbReference type="NCBI Taxonomy" id="53992"/>
    <lineage>
        <taxon>Eukaryota</taxon>
        <taxon>Metazoa</taxon>
        <taxon>Ecdysozoa</taxon>
        <taxon>Nematoda</taxon>
        <taxon>Chromadorea</taxon>
        <taxon>Rhabditida</taxon>
        <taxon>Rhabditina</taxon>
        <taxon>Rhabditomorpha</taxon>
        <taxon>Strongyloidea</taxon>
        <taxon>Strongylidae</taxon>
        <taxon>Cylicocyclus</taxon>
    </lineage>
</organism>
<sequence>MSITNFTSKNNADFGSVQINASWDNEGANNYLLYRKEGGDWELVLSGEFSGINSIVVHDVTALSGSEYQYRFSVRDSDTTLATSTTITQKCAFDGIVISDNTGTWHSAFGTKENDFKINVKKNISVGYVKPLAGKYPHRIVNAQTNYTTGTVTGLFVNSNNGCPDFSNSTMYRDAFVEFLCNGKKKLLKTGKGRAYVVSIDNNPEENYNSIDELTTVTFSWTEIESAFTNKYSHESPVWGDGHEDDIEGDVINISFGIDSSSDIRRSSTVTLGLGDTRFASEEFEIGWLNRIVQISLAIDNGVMSAGFTHGELAAFTNEWMAEHTNAWLRGKDYTYFILGSMLLTQDGYSFDAENNTLELSLVDLMAMGTAARGSQIGTPVKIEYEANIKAALEAVAARYMKCKSTDIDEFPDVIPFDQEFGSGAYAYDILSQVIGLFPTYEQYFDSDGIYHVHAIPMHVDEDVLLDETVMDEIIISEKRALNISDIKNSTEIWGRELTSDYSAVSSSYDAGTNTYTIGFLASLQNVEAQAMYAFTVPYPNLAKPYVKIPVLGDDLVTTVYETIEICDGNGNELKANALSMGINYVFLCIIDPTTLEKKFILQGERLIHVIVREMNGEPTASEIQRDKELNDCRDIFYVVNPENPYACDRNGYSIEYGEIRQVLEGGDYSYIYTTQLAYERGKYENYLRTRLNTDVELTTVLIPFIDVNKKIQYTSPITGEVHQYLIKSVDFDILNFTMTMKLSRFYNYYPF</sequence>
<proteinExistence type="predicted"/>
<dbReference type="InterPro" id="IPR032489">
    <property type="entry name" value="DUF5048"/>
</dbReference>
<gene>
    <name evidence="2" type="ORF">CYNAS_LOCUS22601</name>
</gene>
<reference evidence="2" key="1">
    <citation type="submission" date="2023-07" db="EMBL/GenBank/DDBJ databases">
        <authorList>
            <consortium name="CYATHOMIX"/>
        </authorList>
    </citation>
    <scope>NUCLEOTIDE SEQUENCE</scope>
    <source>
        <strain evidence="2">N/A</strain>
    </source>
</reference>
<comment type="caution">
    <text evidence="2">The sequence shown here is derived from an EMBL/GenBank/DDBJ whole genome shotgun (WGS) entry which is preliminary data.</text>
</comment>